<name>A0A097EPD0_9GAMM</name>
<evidence type="ECO:0000256" key="2">
    <source>
        <dbReference type="ARBA" id="ARBA00022741"/>
    </source>
</evidence>
<dbReference type="STRING" id="1547445.LO80_05225"/>
<dbReference type="eggNOG" id="COG0151">
    <property type="taxonomic scope" value="Bacteria"/>
</dbReference>
<keyword evidence="2 4" id="KW-0547">Nucleotide-binding</keyword>
<keyword evidence="7" id="KW-1185">Reference proteome</keyword>
<protein>
    <recommendedName>
        <fullName evidence="5">ATP-grasp domain-containing protein</fullName>
    </recommendedName>
</protein>
<dbReference type="InterPro" id="IPR011761">
    <property type="entry name" value="ATP-grasp"/>
</dbReference>
<dbReference type="InterPro" id="IPR052032">
    <property type="entry name" value="ATP-dep_AA_Ligase"/>
</dbReference>
<dbReference type="GO" id="GO:0005524">
    <property type="term" value="F:ATP binding"/>
    <property type="evidence" value="ECO:0007669"/>
    <property type="project" value="UniProtKB-UniRule"/>
</dbReference>
<sequence length="408" mass="47075">MDAIVIVDPFSSCDYIYEKLKQTGLYILTLIYNDKYVNLEKILSYDYDSFVYIDSFDSAYQVVVGFKNSKKANIRYILNGSDDSSHIAEGLLKEFLPEYQNGEQASLRDHKFEMLEYLKTKNLSKQNQLILTKYNYLSQLKKIKYFNFPIIVKPYLYGSSSAGVHLYTRIEDIEEDIFDQRHYISGKKFEAYIAQEFLQGDEYVVDTVSFKGKHIVTAIFKYDKSFFNSGDAYFSGVSIVDPYDPVCDVIKQKIFKVFDVLEISTGVNHTELVVNKDKEVELIEINPRLSGGSGSLLLMSSVYSGYGCDQYTVLFNMLGISIGNKSLAKYNFCKSFYLYSHNFSDEEFKVLFLRLVSTFKYLSFDRQQTKLVSPSKKFHDVRKIVVVADNELEKVNHDVKLLAHLEEG</sequence>
<dbReference type="PROSITE" id="PS50975">
    <property type="entry name" value="ATP_GRASP"/>
    <property type="match status" value="1"/>
</dbReference>
<dbReference type="RefSeq" id="WP_040009175.1">
    <property type="nucleotide sequence ID" value="NZ_CP009574.1"/>
</dbReference>
<evidence type="ECO:0000259" key="5">
    <source>
        <dbReference type="PROSITE" id="PS50975"/>
    </source>
</evidence>
<feature type="domain" description="ATP-grasp" evidence="5">
    <location>
        <begin position="115"/>
        <end position="319"/>
    </location>
</feature>
<dbReference type="PANTHER" id="PTHR43585:SF2">
    <property type="entry name" value="ATP-GRASP ENZYME FSQD"/>
    <property type="match status" value="1"/>
</dbReference>
<keyword evidence="1" id="KW-0436">Ligase</keyword>
<keyword evidence="3 4" id="KW-0067">ATP-binding</keyword>
<dbReference type="GO" id="GO:0046872">
    <property type="term" value="F:metal ion binding"/>
    <property type="evidence" value="ECO:0007669"/>
    <property type="project" value="InterPro"/>
</dbReference>
<dbReference type="HOGENOM" id="CLU_029016_0_0_6"/>
<accession>A0A097EPD0</accession>
<organism evidence="6 7">
    <name type="scientific">Candidatus Francisella endociliophora</name>
    <dbReference type="NCBI Taxonomy" id="653937"/>
    <lineage>
        <taxon>Bacteria</taxon>
        <taxon>Pseudomonadati</taxon>
        <taxon>Pseudomonadota</taxon>
        <taxon>Gammaproteobacteria</taxon>
        <taxon>Thiotrichales</taxon>
        <taxon>Francisellaceae</taxon>
        <taxon>Francisella</taxon>
    </lineage>
</organism>
<dbReference type="OrthoDB" id="5625282at2"/>
<dbReference type="KEGG" id="frf:LO80_05225"/>
<dbReference type="Proteomes" id="UP000029672">
    <property type="component" value="Chromosome"/>
</dbReference>
<evidence type="ECO:0000313" key="6">
    <source>
        <dbReference type="EMBL" id="AIT09422.1"/>
    </source>
</evidence>
<dbReference type="EMBL" id="CP009574">
    <property type="protein sequence ID" value="AIT09422.1"/>
    <property type="molecule type" value="Genomic_DNA"/>
</dbReference>
<dbReference type="Gene3D" id="3.30.470.20">
    <property type="entry name" value="ATP-grasp fold, B domain"/>
    <property type="match status" value="1"/>
</dbReference>
<proteinExistence type="predicted"/>
<evidence type="ECO:0000256" key="4">
    <source>
        <dbReference type="PROSITE-ProRule" id="PRU00409"/>
    </source>
</evidence>
<evidence type="ECO:0000256" key="3">
    <source>
        <dbReference type="ARBA" id="ARBA00022840"/>
    </source>
</evidence>
<reference evidence="6 7" key="1">
    <citation type="submission" date="2014-10" db="EMBL/GenBank/DDBJ databases">
        <title>Whole genome sequence of Francisella endociliophora strain FSC1006, isolated from a laboratory culture of the marine ciliate Euplotes raikovi.</title>
        <authorList>
            <person name="Granberg M."/>
            <person name="Backman S."/>
            <person name="Lundmark E."/>
            <person name="Nilsson E."/>
            <person name="Karlsson E."/>
            <person name="Thelaus J."/>
            <person name="Ohrman C."/>
            <person name="Larkeryd A."/>
            <person name="Stenberg P."/>
        </authorList>
    </citation>
    <scope>NUCLEOTIDE SEQUENCE [LARGE SCALE GENOMIC DNA]</scope>
    <source>
        <strain evidence="6 7">FSC1006</strain>
    </source>
</reference>
<evidence type="ECO:0000313" key="7">
    <source>
        <dbReference type="Proteomes" id="UP000029672"/>
    </source>
</evidence>
<dbReference type="Pfam" id="PF13535">
    <property type="entry name" value="ATP-grasp_4"/>
    <property type="match status" value="1"/>
</dbReference>
<gene>
    <name evidence="6" type="ORF">LO80_05225</name>
</gene>
<dbReference type="PANTHER" id="PTHR43585">
    <property type="entry name" value="FUMIPYRROLE BIOSYNTHESIS PROTEIN C"/>
    <property type="match status" value="1"/>
</dbReference>
<evidence type="ECO:0000256" key="1">
    <source>
        <dbReference type="ARBA" id="ARBA00022598"/>
    </source>
</evidence>
<dbReference type="GO" id="GO:0016874">
    <property type="term" value="F:ligase activity"/>
    <property type="evidence" value="ECO:0007669"/>
    <property type="project" value="UniProtKB-KW"/>
</dbReference>
<dbReference type="SUPFAM" id="SSF56059">
    <property type="entry name" value="Glutathione synthetase ATP-binding domain-like"/>
    <property type="match status" value="1"/>
</dbReference>
<dbReference type="AlphaFoldDB" id="A0A097EPD0"/>